<keyword evidence="1 9" id="KW-0963">Cytoplasm</keyword>
<keyword evidence="3 9" id="KW-0805">Transcription regulation</keyword>
<reference evidence="10 11" key="1">
    <citation type="submission" date="2019-01" db="EMBL/GenBank/DDBJ databases">
        <title>Zoogloea oleivorans genome sequencing and assembly.</title>
        <authorList>
            <person name="Tancsics A."/>
            <person name="Farkas M."/>
            <person name="Kriszt B."/>
            <person name="Maroti G."/>
            <person name="Horvath B."/>
        </authorList>
    </citation>
    <scope>NUCLEOTIDE SEQUENCE [LARGE SCALE GENOMIC DNA]</scope>
    <source>
        <strain evidence="10 11">Buc</strain>
    </source>
</reference>
<evidence type="ECO:0000256" key="6">
    <source>
        <dbReference type="ARBA" id="ARBA00023159"/>
    </source>
</evidence>
<dbReference type="Gene3D" id="1.10.4000.10">
    <property type="entry name" value="Flagellar transcriptional activator FlhD"/>
    <property type="match status" value="1"/>
</dbReference>
<dbReference type="GO" id="GO:1902208">
    <property type="term" value="P:regulation of bacterial-type flagellum assembly"/>
    <property type="evidence" value="ECO:0007669"/>
    <property type="project" value="UniProtKB-UniRule"/>
</dbReference>
<dbReference type="GO" id="GO:0044780">
    <property type="term" value="P:bacterial-type flagellum assembly"/>
    <property type="evidence" value="ECO:0007669"/>
    <property type="project" value="InterPro"/>
</dbReference>
<dbReference type="GO" id="GO:0003677">
    <property type="term" value="F:DNA binding"/>
    <property type="evidence" value="ECO:0007669"/>
    <property type="project" value="UniProtKB-UniRule"/>
</dbReference>
<dbReference type="AlphaFoldDB" id="A0A6C2CGV2"/>
<dbReference type="RefSeq" id="WP_148581311.1">
    <property type="nucleotide sequence ID" value="NZ_SDKK01000031.1"/>
</dbReference>
<evidence type="ECO:0000256" key="3">
    <source>
        <dbReference type="ARBA" id="ARBA00023015"/>
    </source>
</evidence>
<dbReference type="SUPFAM" id="SSF63592">
    <property type="entry name" value="Flagellar transcriptional activator FlhD"/>
    <property type="match status" value="1"/>
</dbReference>
<evidence type="ECO:0000256" key="1">
    <source>
        <dbReference type="ARBA" id="ARBA00022490"/>
    </source>
</evidence>
<comment type="function">
    <text evidence="8 9">Functions in complex with FlhC as a master transcriptional regulator that regulates transcription of several flagellar and non-flagellar operons by binding to their promoter region. Activates expression of class 2 flagellar genes, including fliA, which is a flagellum-specific sigma factor that turns on the class 3 genes. Also regulates genes whose products function in a variety of physiological pathways.</text>
</comment>
<comment type="subunit">
    <text evidence="9">Homodimer; disulfide-linked. Forms a heterohexamer composed of two FlhC and four FlhD subunits. Each FlhC binds a FlhD dimer, forming a heterotrimer, and a hexamer assembles by dimerization of two heterotrimers.</text>
</comment>
<dbReference type="InterPro" id="IPR023559">
    <property type="entry name" value="Flagellar_FlhD"/>
</dbReference>
<dbReference type="Pfam" id="PF05247">
    <property type="entry name" value="FlhD"/>
    <property type="match status" value="1"/>
</dbReference>
<evidence type="ECO:0000256" key="8">
    <source>
        <dbReference type="ARBA" id="ARBA00025431"/>
    </source>
</evidence>
<feature type="disulfide bond" description="Interchain" evidence="9">
    <location>
        <position position="65"/>
    </location>
</feature>
<protein>
    <recommendedName>
        <fullName evidence="9">Flagellar transcriptional regulator FlhD</fullName>
    </recommendedName>
</protein>
<keyword evidence="2 9" id="KW-1005">Bacterial flagellum biogenesis</keyword>
<evidence type="ECO:0000313" key="10">
    <source>
        <dbReference type="EMBL" id="TYC52673.1"/>
    </source>
</evidence>
<name>A0A6C2CGV2_9RHOO</name>
<dbReference type="HAMAP" id="MF_00725">
    <property type="entry name" value="FlhD"/>
    <property type="match status" value="1"/>
</dbReference>
<evidence type="ECO:0000256" key="2">
    <source>
        <dbReference type="ARBA" id="ARBA00022795"/>
    </source>
</evidence>
<dbReference type="NCBIfam" id="NF002783">
    <property type="entry name" value="PRK02909.1-1"/>
    <property type="match status" value="1"/>
</dbReference>
<evidence type="ECO:0000313" key="11">
    <source>
        <dbReference type="Proteomes" id="UP000389128"/>
    </source>
</evidence>
<keyword evidence="7 9" id="KW-0804">Transcription</keyword>
<comment type="caution">
    <text evidence="10">The sequence shown here is derived from an EMBL/GenBank/DDBJ whole genome shotgun (WGS) entry which is preliminary data.</text>
</comment>
<dbReference type="InterPro" id="IPR036194">
    <property type="entry name" value="FlhD_sf"/>
</dbReference>
<keyword evidence="6 9" id="KW-0010">Activator</keyword>
<sequence length="105" mass="11596">MRTNGMHDEIRELNLAYLMLAQQMLREDRTAAIYRLGVGEDVADVLEGLSSAQVLRMASSNMLLCQFRFNDTMLVDLLSSHGRERGAAHLHAAILAAGRPVESLA</sequence>
<accession>A0A6C2CGV2</accession>
<comment type="domain">
    <text evidence="9">The C-terminal region contains a putative helix-turn-helix (HTH) motif, suggesting that this region may bind DNA.</text>
</comment>
<dbReference type="Proteomes" id="UP000389128">
    <property type="component" value="Unassembled WGS sequence"/>
</dbReference>
<keyword evidence="4 9" id="KW-0238">DNA-binding</keyword>
<gene>
    <name evidence="9 10" type="primary">flhD</name>
    <name evidence="10" type="ORF">ETQ85_22565</name>
</gene>
<evidence type="ECO:0000256" key="9">
    <source>
        <dbReference type="HAMAP-Rule" id="MF_00725"/>
    </source>
</evidence>
<proteinExistence type="inferred from homology"/>
<comment type="subcellular location">
    <subcellularLocation>
        <location evidence="9">Cytoplasm</location>
    </subcellularLocation>
</comment>
<keyword evidence="10" id="KW-0282">Flagellum</keyword>
<evidence type="ECO:0000256" key="7">
    <source>
        <dbReference type="ARBA" id="ARBA00023163"/>
    </source>
</evidence>
<keyword evidence="10" id="KW-0969">Cilium</keyword>
<dbReference type="OrthoDB" id="5298036at2"/>
<keyword evidence="11" id="KW-1185">Reference proteome</keyword>
<evidence type="ECO:0000256" key="4">
    <source>
        <dbReference type="ARBA" id="ARBA00023125"/>
    </source>
</evidence>
<dbReference type="GO" id="GO:0045893">
    <property type="term" value="P:positive regulation of DNA-templated transcription"/>
    <property type="evidence" value="ECO:0007669"/>
    <property type="project" value="InterPro"/>
</dbReference>
<dbReference type="EMBL" id="SDKK01000031">
    <property type="protein sequence ID" value="TYC52673.1"/>
    <property type="molecule type" value="Genomic_DNA"/>
</dbReference>
<comment type="similarity">
    <text evidence="9">Belongs to the FlhD family.</text>
</comment>
<evidence type="ECO:0000256" key="5">
    <source>
        <dbReference type="ARBA" id="ARBA00023157"/>
    </source>
</evidence>
<keyword evidence="5 9" id="KW-1015">Disulfide bond</keyword>
<keyword evidence="10" id="KW-0966">Cell projection</keyword>
<dbReference type="GO" id="GO:0005737">
    <property type="term" value="C:cytoplasm"/>
    <property type="evidence" value="ECO:0007669"/>
    <property type="project" value="UniProtKB-SubCell"/>
</dbReference>
<organism evidence="10 11">
    <name type="scientific">Zoogloea oleivorans</name>
    <dbReference type="NCBI Taxonomy" id="1552750"/>
    <lineage>
        <taxon>Bacteria</taxon>
        <taxon>Pseudomonadati</taxon>
        <taxon>Pseudomonadota</taxon>
        <taxon>Betaproteobacteria</taxon>
        <taxon>Rhodocyclales</taxon>
        <taxon>Zoogloeaceae</taxon>
        <taxon>Zoogloea</taxon>
    </lineage>
</organism>